<organism evidence="5 6">
    <name type="scientific">Caballeronia sordidicola</name>
    <name type="common">Burkholderia sordidicola</name>
    <dbReference type="NCBI Taxonomy" id="196367"/>
    <lineage>
        <taxon>Bacteria</taxon>
        <taxon>Pseudomonadati</taxon>
        <taxon>Pseudomonadota</taxon>
        <taxon>Betaproteobacteria</taxon>
        <taxon>Burkholderiales</taxon>
        <taxon>Burkholderiaceae</taxon>
        <taxon>Caballeronia</taxon>
    </lineage>
</organism>
<dbReference type="GO" id="GO:0003697">
    <property type="term" value="F:single-stranded DNA binding"/>
    <property type="evidence" value="ECO:0007669"/>
    <property type="project" value="UniProtKB-UniRule"/>
</dbReference>
<dbReference type="AlphaFoldDB" id="A0A226X6I5"/>
<evidence type="ECO:0000256" key="4">
    <source>
        <dbReference type="SAM" id="MobiDB-lite"/>
    </source>
</evidence>
<dbReference type="GO" id="GO:0006260">
    <property type="term" value="P:DNA replication"/>
    <property type="evidence" value="ECO:0007669"/>
    <property type="project" value="InterPro"/>
</dbReference>
<evidence type="ECO:0000313" key="5">
    <source>
        <dbReference type="EMBL" id="OXC78620.1"/>
    </source>
</evidence>
<comment type="caution">
    <text evidence="2">Lacks conserved residue(s) required for the propagation of feature annotation.</text>
</comment>
<evidence type="ECO:0000256" key="3">
    <source>
        <dbReference type="RuleBase" id="RU000524"/>
    </source>
</evidence>
<protein>
    <recommendedName>
        <fullName evidence="2 3">Single-stranded DNA-binding protein</fullName>
        <shortName evidence="2">SSB</shortName>
    </recommendedName>
</protein>
<comment type="subunit">
    <text evidence="2">Homotetramer.</text>
</comment>
<dbReference type="SUPFAM" id="SSF50249">
    <property type="entry name" value="Nucleic acid-binding proteins"/>
    <property type="match status" value="1"/>
</dbReference>
<evidence type="ECO:0000256" key="2">
    <source>
        <dbReference type="HAMAP-Rule" id="MF_00984"/>
    </source>
</evidence>
<sequence length="142" mass="15963">MANKVILTGHLGADPELKHLPSGDAVANIRLASSERYRDKTSGETKEATEWHRLVFFRRLAEIAGEYLVKGSRIYVEGRLRTRKWTASDGQDRYTTEIQVDRLEMLGGARADHTGTADAEDDDWTREYDQAALSNQPDARGV</sequence>
<accession>A0A226X6I5</accession>
<keyword evidence="1 2" id="KW-0238">DNA-binding</keyword>
<dbReference type="PANTHER" id="PTHR10302">
    <property type="entry name" value="SINGLE-STRANDED DNA-BINDING PROTEIN"/>
    <property type="match status" value="1"/>
</dbReference>
<dbReference type="Gene3D" id="2.40.50.140">
    <property type="entry name" value="Nucleic acid-binding proteins"/>
    <property type="match status" value="1"/>
</dbReference>
<proteinExistence type="inferred from homology"/>
<dbReference type="NCBIfam" id="TIGR00621">
    <property type="entry name" value="ssb"/>
    <property type="match status" value="1"/>
</dbReference>
<dbReference type="PANTHER" id="PTHR10302:SF27">
    <property type="entry name" value="SINGLE-STRANDED DNA-BINDING PROTEIN"/>
    <property type="match status" value="1"/>
</dbReference>
<dbReference type="Pfam" id="PF00436">
    <property type="entry name" value="SSB"/>
    <property type="match status" value="1"/>
</dbReference>
<dbReference type="EMBL" id="MTHB01000057">
    <property type="protein sequence ID" value="OXC78620.1"/>
    <property type="molecule type" value="Genomic_DNA"/>
</dbReference>
<name>A0A226X6I5_CABSO</name>
<gene>
    <name evidence="5" type="ORF">BSU04_10850</name>
</gene>
<dbReference type="HAMAP" id="MF_00984">
    <property type="entry name" value="SSB"/>
    <property type="match status" value="1"/>
</dbReference>
<evidence type="ECO:0000256" key="1">
    <source>
        <dbReference type="ARBA" id="ARBA00023125"/>
    </source>
</evidence>
<feature type="region of interest" description="Disordered" evidence="4">
    <location>
        <begin position="107"/>
        <end position="142"/>
    </location>
</feature>
<dbReference type="PROSITE" id="PS50935">
    <property type="entry name" value="SSB"/>
    <property type="match status" value="1"/>
</dbReference>
<dbReference type="GO" id="GO:0009295">
    <property type="term" value="C:nucleoid"/>
    <property type="evidence" value="ECO:0007669"/>
    <property type="project" value="TreeGrafter"/>
</dbReference>
<reference evidence="6" key="1">
    <citation type="submission" date="2017-01" db="EMBL/GenBank/DDBJ databases">
        <title>Genome Analysis of Deinococcus marmoris KOPRI26562.</title>
        <authorList>
            <person name="Kim J.H."/>
            <person name="Oh H.-M."/>
        </authorList>
    </citation>
    <scope>NUCLEOTIDE SEQUENCE [LARGE SCALE GENOMIC DNA]</scope>
    <source>
        <strain evidence="6">PAMC 26633</strain>
    </source>
</reference>
<dbReference type="InterPro" id="IPR011344">
    <property type="entry name" value="ssDNA-bd"/>
</dbReference>
<dbReference type="OrthoDB" id="9809878at2"/>
<dbReference type="InterPro" id="IPR000424">
    <property type="entry name" value="Primosome_PriB/ssb"/>
</dbReference>
<comment type="caution">
    <text evidence="5">The sequence shown here is derived from an EMBL/GenBank/DDBJ whole genome shotgun (WGS) entry which is preliminary data.</text>
</comment>
<evidence type="ECO:0000313" key="6">
    <source>
        <dbReference type="Proteomes" id="UP000214720"/>
    </source>
</evidence>
<dbReference type="Proteomes" id="UP000214720">
    <property type="component" value="Unassembled WGS sequence"/>
</dbReference>
<dbReference type="InterPro" id="IPR012340">
    <property type="entry name" value="NA-bd_OB-fold"/>
</dbReference>
<feature type="compositionally biased region" description="Polar residues" evidence="4">
    <location>
        <begin position="132"/>
        <end position="142"/>
    </location>
</feature>
<dbReference type="CDD" id="cd04496">
    <property type="entry name" value="SSB_OBF"/>
    <property type="match status" value="1"/>
</dbReference>